<feature type="domain" description="Heterokaryon incompatibility" evidence="1">
    <location>
        <begin position="75"/>
        <end position="225"/>
    </location>
</feature>
<evidence type="ECO:0000313" key="3">
    <source>
        <dbReference type="Proteomes" id="UP001310594"/>
    </source>
</evidence>
<evidence type="ECO:0000259" key="1">
    <source>
        <dbReference type="Pfam" id="PF06985"/>
    </source>
</evidence>
<gene>
    <name evidence="2" type="ORF">LTR97_004865</name>
</gene>
<dbReference type="InterPro" id="IPR010730">
    <property type="entry name" value="HET"/>
</dbReference>
<reference evidence="2" key="1">
    <citation type="submission" date="2023-08" db="EMBL/GenBank/DDBJ databases">
        <title>Black Yeasts Isolated from many extreme environments.</title>
        <authorList>
            <person name="Coleine C."/>
            <person name="Stajich J.E."/>
            <person name="Selbmann L."/>
        </authorList>
    </citation>
    <scope>NUCLEOTIDE SEQUENCE</scope>
    <source>
        <strain evidence="2">CCFEE 5810</strain>
    </source>
</reference>
<accession>A0AAN7W7Z8</accession>
<dbReference type="AlphaFoldDB" id="A0AAN7W7Z8"/>
<dbReference type="Proteomes" id="UP001310594">
    <property type="component" value="Unassembled WGS sequence"/>
</dbReference>
<name>A0AAN7W7Z8_9PEZI</name>
<organism evidence="2 3">
    <name type="scientific">Elasticomyces elasticus</name>
    <dbReference type="NCBI Taxonomy" id="574655"/>
    <lineage>
        <taxon>Eukaryota</taxon>
        <taxon>Fungi</taxon>
        <taxon>Dikarya</taxon>
        <taxon>Ascomycota</taxon>
        <taxon>Pezizomycotina</taxon>
        <taxon>Dothideomycetes</taxon>
        <taxon>Dothideomycetidae</taxon>
        <taxon>Mycosphaerellales</taxon>
        <taxon>Teratosphaeriaceae</taxon>
        <taxon>Elasticomyces</taxon>
    </lineage>
</organism>
<comment type="caution">
    <text evidence="2">The sequence shown here is derived from an EMBL/GenBank/DDBJ whole genome shotgun (WGS) entry which is preliminary data.</text>
</comment>
<protein>
    <recommendedName>
        <fullName evidence="1">Heterokaryon incompatibility domain-containing protein</fullName>
    </recommendedName>
</protein>
<proteinExistence type="predicted"/>
<dbReference type="EMBL" id="JAVRQU010000006">
    <property type="protein sequence ID" value="KAK5702047.1"/>
    <property type="molecule type" value="Genomic_DNA"/>
</dbReference>
<sequence length="568" mass="64831">MAPSVWKLFRRDSKISIRRARTEPSRSGTVYTTLPDSTKYIRLCRVIRTGDVNTGGEKIEVIFEIVPLVDSKGTYRALSYVWGDPNDCIDITVNGQRFPVTRNLEYWLRRIQALGYGDRIWIDQLSINQHDNSEKDQQVLLMGPVYQGANEVLIGVCDQLDPKDHTSVRDWLEGMLIDLHLKDLDCFSVPSPPPSLSPTPDAMSKNPFLALLRSLWFTRTWTVQEFCLAQHSKLICPWGDVSWAVFVKAFMNWNKHRRECCEDVVDAHPGLMEECHRSLEHTRKYWKGQHILQTMQLFMHLNVTNPRDKVYGLRALHRGSEDLPTPNYEQPVPGVFIDFTLWAFRDVQSLFPLAYELHQECSDTPSWAMNLSVPPDIDRNYWRRRLSGVGLHKASNGIPFVAELASPGCLRVQGIQVGHVEAVTDQLFSLPKCNFDLTNVLRSWYDFATDRRVDSLVLGRVDSLTMDAIHFDDWFCSTMLGNQVEDRMAQESDLAKWRVAMSGLIKDPFAFVDFSAIVESHMTAVLGRRMFRTDTGYVGVSPASTKVGDTLWVLGGGNVRSMSNLRPR</sequence>
<dbReference type="PANTHER" id="PTHR24148">
    <property type="entry name" value="ANKYRIN REPEAT DOMAIN-CONTAINING PROTEIN 39 HOMOLOG-RELATED"/>
    <property type="match status" value="1"/>
</dbReference>
<dbReference type="PANTHER" id="PTHR24148:SF64">
    <property type="entry name" value="HETEROKARYON INCOMPATIBILITY DOMAIN-CONTAINING PROTEIN"/>
    <property type="match status" value="1"/>
</dbReference>
<evidence type="ECO:0000313" key="2">
    <source>
        <dbReference type="EMBL" id="KAK5702047.1"/>
    </source>
</evidence>
<dbReference type="Pfam" id="PF06985">
    <property type="entry name" value="HET"/>
    <property type="match status" value="1"/>
</dbReference>
<dbReference type="InterPro" id="IPR052895">
    <property type="entry name" value="HetReg/Transcr_Mod"/>
</dbReference>